<organism evidence="2 3">
    <name type="scientific">Ilex paraguariensis</name>
    <name type="common">yerba mate</name>
    <dbReference type="NCBI Taxonomy" id="185542"/>
    <lineage>
        <taxon>Eukaryota</taxon>
        <taxon>Viridiplantae</taxon>
        <taxon>Streptophyta</taxon>
        <taxon>Embryophyta</taxon>
        <taxon>Tracheophyta</taxon>
        <taxon>Spermatophyta</taxon>
        <taxon>Magnoliopsida</taxon>
        <taxon>eudicotyledons</taxon>
        <taxon>Gunneridae</taxon>
        <taxon>Pentapetalae</taxon>
        <taxon>asterids</taxon>
        <taxon>campanulids</taxon>
        <taxon>Aquifoliales</taxon>
        <taxon>Aquifoliaceae</taxon>
        <taxon>Ilex</taxon>
    </lineage>
</organism>
<gene>
    <name evidence="2" type="ORF">ILEXP_LOCUS56744</name>
</gene>
<dbReference type="EMBL" id="CAUOFW020009508">
    <property type="protein sequence ID" value="CAK9186263.1"/>
    <property type="molecule type" value="Genomic_DNA"/>
</dbReference>
<feature type="signal peptide" evidence="1">
    <location>
        <begin position="1"/>
        <end position="20"/>
    </location>
</feature>
<sequence>EGSDLGTFFRLLFIIPRATGVLIRSGSHQKTISTGWSLRERSPSSTLQCGRQIHQFPYRNKHLKRQPCTVSFTPLNGGAGLKSVQPSSDDDAANALIVRRGFVRRQGVEENSGVKPARPKTNTWKSSHIELNARISYKLLKLRLHSCGGAASSAAARCVDQSEARTHLAAGGVRAAAASRCSPPVDARDLVSTAELENVRNTRILEKKRE</sequence>
<reference evidence="2 3" key="1">
    <citation type="submission" date="2024-02" db="EMBL/GenBank/DDBJ databases">
        <authorList>
            <person name="Vignale AGUSTIN F."/>
            <person name="Sosa J E."/>
            <person name="Modenutti C."/>
        </authorList>
    </citation>
    <scope>NUCLEOTIDE SEQUENCE [LARGE SCALE GENOMIC DNA]</scope>
</reference>
<keyword evidence="3" id="KW-1185">Reference proteome</keyword>
<evidence type="ECO:0000313" key="3">
    <source>
        <dbReference type="Proteomes" id="UP001642360"/>
    </source>
</evidence>
<dbReference type="Proteomes" id="UP001642360">
    <property type="component" value="Unassembled WGS sequence"/>
</dbReference>
<name>A0ABC8UYT5_9AQUA</name>
<accession>A0ABC8UYT5</accession>
<feature type="non-terminal residue" evidence="2">
    <location>
        <position position="1"/>
    </location>
</feature>
<proteinExistence type="predicted"/>
<comment type="caution">
    <text evidence="2">The sequence shown here is derived from an EMBL/GenBank/DDBJ whole genome shotgun (WGS) entry which is preliminary data.</text>
</comment>
<evidence type="ECO:0000313" key="2">
    <source>
        <dbReference type="EMBL" id="CAK9186263.1"/>
    </source>
</evidence>
<dbReference type="AlphaFoldDB" id="A0ABC8UYT5"/>
<protein>
    <submittedName>
        <fullName evidence="2">Uncharacterized protein</fullName>
    </submittedName>
</protein>
<feature type="chain" id="PRO_5044755482" evidence="1">
    <location>
        <begin position="21"/>
        <end position="210"/>
    </location>
</feature>
<keyword evidence="1" id="KW-0732">Signal</keyword>
<feature type="non-terminal residue" evidence="2">
    <location>
        <position position="210"/>
    </location>
</feature>
<evidence type="ECO:0000256" key="1">
    <source>
        <dbReference type="SAM" id="SignalP"/>
    </source>
</evidence>